<name>A0A9P7KFN7_9AGAR</name>
<feature type="domain" description="Lethal giant larvae (Lgl)-like C-terminal" evidence="4">
    <location>
        <begin position="625"/>
        <end position="1017"/>
    </location>
</feature>
<evidence type="ECO:0000256" key="1">
    <source>
        <dbReference type="ARBA" id="ARBA00008070"/>
    </source>
</evidence>
<evidence type="ECO:0000259" key="4">
    <source>
        <dbReference type="Pfam" id="PF08596"/>
    </source>
</evidence>
<evidence type="ECO:0000313" key="6">
    <source>
        <dbReference type="Proteomes" id="UP000775547"/>
    </source>
</evidence>
<dbReference type="GO" id="GO:0005737">
    <property type="term" value="C:cytoplasm"/>
    <property type="evidence" value="ECO:0007669"/>
    <property type="project" value="TreeGrafter"/>
</dbReference>
<dbReference type="PANTHER" id="PTHR10241">
    <property type="entry name" value="LETHAL 2 GIANT LARVAE PROTEIN"/>
    <property type="match status" value="1"/>
</dbReference>
<proteinExistence type="inferred from homology"/>
<dbReference type="GO" id="GO:0005096">
    <property type="term" value="F:GTPase activator activity"/>
    <property type="evidence" value="ECO:0007669"/>
    <property type="project" value="TreeGrafter"/>
</dbReference>
<dbReference type="OrthoDB" id="19944at2759"/>
<dbReference type="GO" id="GO:0045159">
    <property type="term" value="F:myosin II binding"/>
    <property type="evidence" value="ECO:0007669"/>
    <property type="project" value="TreeGrafter"/>
</dbReference>
<dbReference type="GO" id="GO:0019905">
    <property type="term" value="F:syntaxin binding"/>
    <property type="evidence" value="ECO:0007669"/>
    <property type="project" value="TreeGrafter"/>
</dbReference>
<feature type="repeat" description="WD" evidence="3">
    <location>
        <begin position="239"/>
        <end position="280"/>
    </location>
</feature>
<gene>
    <name evidence="5" type="ORF">DXG03_008422</name>
</gene>
<evidence type="ECO:0000313" key="5">
    <source>
        <dbReference type="EMBL" id="KAG5647699.1"/>
    </source>
</evidence>
<dbReference type="CDD" id="cd15873">
    <property type="entry name" value="R-SNARE_STXBP5_6"/>
    <property type="match status" value="1"/>
</dbReference>
<dbReference type="InterPro" id="IPR001680">
    <property type="entry name" value="WD40_rpt"/>
</dbReference>
<reference evidence="5" key="2">
    <citation type="submission" date="2021-10" db="EMBL/GenBank/DDBJ databases">
        <title>Phylogenomics reveals ancestral predisposition of the termite-cultivated fungus Termitomyces towards a domesticated lifestyle.</title>
        <authorList>
            <person name="Auxier B."/>
            <person name="Grum-Grzhimaylo A."/>
            <person name="Cardenas M.E."/>
            <person name="Lodge J.D."/>
            <person name="Laessoe T."/>
            <person name="Pedersen O."/>
            <person name="Smith M.E."/>
            <person name="Kuyper T.W."/>
            <person name="Franco-Molano E.A."/>
            <person name="Baroni T.J."/>
            <person name="Aanen D.K."/>
        </authorList>
    </citation>
    <scope>NUCLEOTIDE SEQUENCE</scope>
    <source>
        <strain evidence="5">AP01</strain>
        <tissue evidence="5">Mycelium</tissue>
    </source>
</reference>
<comment type="similarity">
    <text evidence="1">Belongs to the WD repeat L(2)GL family.</text>
</comment>
<reference evidence="5" key="1">
    <citation type="submission" date="2020-07" db="EMBL/GenBank/DDBJ databases">
        <authorList>
            <person name="Nieuwenhuis M."/>
            <person name="Van De Peppel L.J.J."/>
        </authorList>
    </citation>
    <scope>NUCLEOTIDE SEQUENCE</scope>
    <source>
        <strain evidence="5">AP01</strain>
        <tissue evidence="5">Mycelium</tissue>
    </source>
</reference>
<evidence type="ECO:0000256" key="3">
    <source>
        <dbReference type="PROSITE-ProRule" id="PRU00221"/>
    </source>
</evidence>
<protein>
    <recommendedName>
        <fullName evidence="4">Lethal giant larvae (Lgl)-like C-terminal domain-containing protein</fullName>
    </recommendedName>
</protein>
<dbReference type="GO" id="GO:0006887">
    <property type="term" value="P:exocytosis"/>
    <property type="evidence" value="ECO:0007669"/>
    <property type="project" value="UniProtKB-KW"/>
</dbReference>
<dbReference type="Gene3D" id="2.130.10.10">
    <property type="entry name" value="YVTN repeat-like/Quinoprotein amine dehydrogenase"/>
    <property type="match status" value="1"/>
</dbReference>
<accession>A0A9P7KFN7</accession>
<keyword evidence="3" id="KW-0853">WD repeat</keyword>
<dbReference type="Pfam" id="PF08596">
    <property type="entry name" value="Lgl_C"/>
    <property type="match status" value="1"/>
</dbReference>
<keyword evidence="6" id="KW-1185">Reference proteome</keyword>
<keyword evidence="2" id="KW-0268">Exocytosis</keyword>
<dbReference type="InterPro" id="IPR015943">
    <property type="entry name" value="WD40/YVTN_repeat-like_dom_sf"/>
</dbReference>
<dbReference type="InterPro" id="IPR036322">
    <property type="entry name" value="WD40_repeat_dom_sf"/>
</dbReference>
<dbReference type="EMBL" id="JABCKV010000007">
    <property type="protein sequence ID" value="KAG5647699.1"/>
    <property type="molecule type" value="Genomic_DNA"/>
</dbReference>
<dbReference type="SUPFAM" id="SSF50978">
    <property type="entry name" value="WD40 repeat-like"/>
    <property type="match status" value="1"/>
</dbReference>
<dbReference type="PANTHER" id="PTHR10241:SF25">
    <property type="entry name" value="TOMOSYN, ISOFORM C"/>
    <property type="match status" value="1"/>
</dbReference>
<dbReference type="AlphaFoldDB" id="A0A9P7KFN7"/>
<dbReference type="Proteomes" id="UP000775547">
    <property type="component" value="Unassembled WGS sequence"/>
</dbReference>
<dbReference type="InterPro" id="IPR013905">
    <property type="entry name" value="Lgl_C_dom"/>
</dbReference>
<dbReference type="Gene3D" id="1.20.5.110">
    <property type="match status" value="1"/>
</dbReference>
<sequence>MFHRHGDGVFMDLSLDLRDPDDWKAGPLRTFEYPLNITALATEPISGILAIGTAGGVVYLFGGPGVETRLALPEPVGVRFLQFAPSNFQLVCLDAVNMLNIWDLSNFGRPKLARSARFDPTNSLTLSPCHSHAFLALNSGEIRTYDLLCLLKSPYVIPNMWKSCEDKLSGNGLPFMPPREFLIALETTIHPRDLNRLFVAYGGGIALTDLTERITLRAYQLILPPGAPGGFGYGSRDLLTLRKPEVTAFAIHPAGHFFVVGHADGSIAFWAVDDEENPLLVRTLDDLDVNTVDAERLDEHIFHVKQGDAAPPPEREPIFKLSWSGFPNSQDPRGGETTLAILGGLNTGEAGGLTVIQLPAFNAPEPPASSTSPSPQQPLLHPVMRQAMRDSLDPLDSYFYFSKGPVQDFLLIPRKSPHFGGTYDPVAILLLTEGKGGTRIVEGFQYPPPEFSIAGPTSPAASNPEAKKDALGSLADDLADTLSDLQKSNDPQPLVLPPTLSNGSSGLSEGQLLKLDKETYETLLQGKIGDDLLLPLKGGQAWSDETRANDLKVAKYQPQRILITHYRDLTIQFSDVSAQLLIGLQPTPIQDDFPNTLPDLTVDLKPSLIDAAVVRRTSSTLVDHARIHSVHFANEALETTVVLESGEVMAYRLSGPRMISSYRDSPDEELLLLGHVPSTRGFSPHFMLAPGKGPSEACTVSDIGLVAVAYPNTLYIVSMRGPQVVFRQCYDKRSSRLMSRTDYDPVTSLLWTISEISKDPEQRVRLIAARASGQYQVYTLVQTDSSTQPWTCKGSLSAEGGPTHTLPRGAFVIDSKTGVSVNANRSRLAQAGSDYDFARQKKPPVLVLVGTKGARCFASINGERIGRVEWGSKAGAIQGVQIVDRLGSHALVVTTSRHDALVYSLPQLEYIATVKLPLVSSSSVTLDETGGFIAWTHHPSSGTIHQATYGTLFDIRRVYDEPDIDFLITKPVVPAAPQPVSAGPASMLQLGSWLPFNQSTSGAKIDELLGGPNRPIPQPERQQRNFFGGADIASGASGVAATAAATQTNIYNRISSALNERGQVLSDLEQRFNALEEGSKNMVAQAKRLATQQTAKSWFGL</sequence>
<comment type="caution">
    <text evidence="5">The sequence shown here is derived from an EMBL/GenBank/DDBJ whole genome shotgun (WGS) entry which is preliminary data.</text>
</comment>
<dbReference type="PROSITE" id="PS50082">
    <property type="entry name" value="WD_REPEATS_2"/>
    <property type="match status" value="1"/>
</dbReference>
<dbReference type="GO" id="GO:0005886">
    <property type="term" value="C:plasma membrane"/>
    <property type="evidence" value="ECO:0007669"/>
    <property type="project" value="TreeGrafter"/>
</dbReference>
<dbReference type="GO" id="GO:0006893">
    <property type="term" value="P:Golgi to plasma membrane transport"/>
    <property type="evidence" value="ECO:0007669"/>
    <property type="project" value="TreeGrafter"/>
</dbReference>
<organism evidence="5 6">
    <name type="scientific">Asterophora parasitica</name>
    <dbReference type="NCBI Taxonomy" id="117018"/>
    <lineage>
        <taxon>Eukaryota</taxon>
        <taxon>Fungi</taxon>
        <taxon>Dikarya</taxon>
        <taxon>Basidiomycota</taxon>
        <taxon>Agaricomycotina</taxon>
        <taxon>Agaricomycetes</taxon>
        <taxon>Agaricomycetidae</taxon>
        <taxon>Agaricales</taxon>
        <taxon>Tricholomatineae</taxon>
        <taxon>Lyophyllaceae</taxon>
        <taxon>Asterophora</taxon>
    </lineage>
</organism>
<evidence type="ECO:0000256" key="2">
    <source>
        <dbReference type="ARBA" id="ARBA00022483"/>
    </source>
</evidence>